<evidence type="ECO:0000256" key="4">
    <source>
        <dbReference type="ARBA" id="ARBA00023284"/>
    </source>
</evidence>
<dbReference type="InterPro" id="IPR000866">
    <property type="entry name" value="AhpC/TSA"/>
</dbReference>
<feature type="compositionally biased region" description="Low complexity" evidence="5">
    <location>
        <begin position="110"/>
        <end position="123"/>
    </location>
</feature>
<sequence>MRALWLSTLLALGLGFQVGCDSSTPVEEPTADPVVSVEEGTPEAAKPEATPEPAAEASAPKMVIPEPSTPAPAAPETPAPKMVAPEPGEPAPKTPDASDAPALKLPPEDAAAGAPTAQVTAPAEPTPMTIGSVAPPLNIEYWVSKDFEPVTDFQKGNVYIVEFWATWCGPCVSSMPHLAETQKKYKDKGVRLISISDEDLDTVEKFLERKVPSSEDDGKEETFGQLTSAYSLTTDPDGSCQTDYMRASNQNGIPTAFIVGKTGQIEWIGHPMEMDEPLAKVVGDSWDRDAYLAEFKAKEQMTEIMMMARRGNADGAIKAIDAIDPKTLGESGALQLQQLKLGLYAQAADKGKEFSALANQMLDDVSDPNTINGVTWYIYQASQNTDVDKALIKKAIAASESSIKELDAEARPFMLDTIAHLHEQNGDIDSAIAAQTEAVETSEGRMKDRLTVFLNELKEKKEGGDKAPENKPADATPAE</sequence>
<dbReference type="InterPro" id="IPR036249">
    <property type="entry name" value="Thioredoxin-like_sf"/>
</dbReference>
<keyword evidence="3" id="KW-1015">Disulfide bond</keyword>
<evidence type="ECO:0000313" key="8">
    <source>
        <dbReference type="Proteomes" id="UP000320672"/>
    </source>
</evidence>
<reference evidence="7 8" key="1">
    <citation type="submission" date="2019-02" db="EMBL/GenBank/DDBJ databases">
        <title>Deep-cultivation of Planctomycetes and their phenomic and genomic characterization uncovers novel biology.</title>
        <authorList>
            <person name="Wiegand S."/>
            <person name="Jogler M."/>
            <person name="Boedeker C."/>
            <person name="Pinto D."/>
            <person name="Vollmers J."/>
            <person name="Rivas-Marin E."/>
            <person name="Kohn T."/>
            <person name="Peeters S.H."/>
            <person name="Heuer A."/>
            <person name="Rast P."/>
            <person name="Oberbeckmann S."/>
            <person name="Bunk B."/>
            <person name="Jeske O."/>
            <person name="Meyerdierks A."/>
            <person name="Storesund J.E."/>
            <person name="Kallscheuer N."/>
            <person name="Luecker S."/>
            <person name="Lage O.M."/>
            <person name="Pohl T."/>
            <person name="Merkel B.J."/>
            <person name="Hornburger P."/>
            <person name="Mueller R.-W."/>
            <person name="Bruemmer F."/>
            <person name="Labrenz M."/>
            <person name="Spormann A.M."/>
            <person name="Op den Camp H."/>
            <person name="Overmann J."/>
            <person name="Amann R."/>
            <person name="Jetten M.S.M."/>
            <person name="Mascher T."/>
            <person name="Medema M.H."/>
            <person name="Devos D.P."/>
            <person name="Kaster A.-K."/>
            <person name="Ovreas L."/>
            <person name="Rohde M."/>
            <person name="Galperin M.Y."/>
            <person name="Jogler C."/>
        </authorList>
    </citation>
    <scope>NUCLEOTIDE SEQUENCE [LARGE SCALE GENOMIC DNA]</scope>
    <source>
        <strain evidence="7 8">FF011L</strain>
    </source>
</reference>
<dbReference type="Gene3D" id="3.40.30.10">
    <property type="entry name" value="Glutaredoxin"/>
    <property type="match status" value="1"/>
</dbReference>
<accession>A0A517MF01</accession>
<evidence type="ECO:0000259" key="6">
    <source>
        <dbReference type="PROSITE" id="PS51352"/>
    </source>
</evidence>
<dbReference type="PANTHER" id="PTHR42852">
    <property type="entry name" value="THIOL:DISULFIDE INTERCHANGE PROTEIN DSBE"/>
    <property type="match status" value="1"/>
</dbReference>
<dbReference type="PROSITE" id="PS00194">
    <property type="entry name" value="THIOREDOXIN_1"/>
    <property type="match status" value="1"/>
</dbReference>
<feature type="compositionally biased region" description="Low complexity" evidence="5">
    <location>
        <begin position="38"/>
        <end position="61"/>
    </location>
</feature>
<protein>
    <submittedName>
        <fullName evidence="7">Thiol-disulfide oxidoreductase ResA</fullName>
    </submittedName>
</protein>
<dbReference type="OrthoDB" id="9802923at2"/>
<dbReference type="InterPro" id="IPR017937">
    <property type="entry name" value="Thioredoxin_CS"/>
</dbReference>
<keyword evidence="4" id="KW-0676">Redox-active center</keyword>
<feature type="region of interest" description="Disordered" evidence="5">
    <location>
        <begin position="22"/>
        <end position="128"/>
    </location>
</feature>
<keyword evidence="2" id="KW-0201">Cytochrome c-type biogenesis</keyword>
<evidence type="ECO:0000313" key="7">
    <source>
        <dbReference type="EMBL" id="QDS93458.1"/>
    </source>
</evidence>
<dbReference type="InterPro" id="IPR050553">
    <property type="entry name" value="Thioredoxin_ResA/DsbE_sf"/>
</dbReference>
<dbReference type="GO" id="GO:0017004">
    <property type="term" value="P:cytochrome complex assembly"/>
    <property type="evidence" value="ECO:0007669"/>
    <property type="project" value="UniProtKB-KW"/>
</dbReference>
<name>A0A517MF01_9BACT</name>
<dbReference type="GO" id="GO:0016209">
    <property type="term" value="F:antioxidant activity"/>
    <property type="evidence" value="ECO:0007669"/>
    <property type="project" value="InterPro"/>
</dbReference>
<dbReference type="AlphaFoldDB" id="A0A517MF01"/>
<dbReference type="PANTHER" id="PTHR42852:SF6">
    <property type="entry name" value="THIOL:DISULFIDE INTERCHANGE PROTEIN DSBE"/>
    <property type="match status" value="1"/>
</dbReference>
<feature type="region of interest" description="Disordered" evidence="5">
    <location>
        <begin position="457"/>
        <end position="479"/>
    </location>
</feature>
<proteinExistence type="predicted"/>
<dbReference type="PROSITE" id="PS51352">
    <property type="entry name" value="THIOREDOXIN_2"/>
    <property type="match status" value="1"/>
</dbReference>
<keyword evidence="8" id="KW-1185">Reference proteome</keyword>
<organism evidence="7 8">
    <name type="scientific">Roseimaritima multifibrata</name>
    <dbReference type="NCBI Taxonomy" id="1930274"/>
    <lineage>
        <taxon>Bacteria</taxon>
        <taxon>Pseudomonadati</taxon>
        <taxon>Planctomycetota</taxon>
        <taxon>Planctomycetia</taxon>
        <taxon>Pirellulales</taxon>
        <taxon>Pirellulaceae</taxon>
        <taxon>Roseimaritima</taxon>
    </lineage>
</organism>
<evidence type="ECO:0000256" key="5">
    <source>
        <dbReference type="SAM" id="MobiDB-lite"/>
    </source>
</evidence>
<evidence type="ECO:0000256" key="1">
    <source>
        <dbReference type="ARBA" id="ARBA00004196"/>
    </source>
</evidence>
<comment type="subcellular location">
    <subcellularLocation>
        <location evidence="1">Cell envelope</location>
    </subcellularLocation>
</comment>
<feature type="compositionally biased region" description="Basic and acidic residues" evidence="5">
    <location>
        <begin position="457"/>
        <end position="472"/>
    </location>
</feature>
<dbReference type="SUPFAM" id="SSF52833">
    <property type="entry name" value="Thioredoxin-like"/>
    <property type="match status" value="1"/>
</dbReference>
<dbReference type="GO" id="GO:0016491">
    <property type="term" value="F:oxidoreductase activity"/>
    <property type="evidence" value="ECO:0007669"/>
    <property type="project" value="InterPro"/>
</dbReference>
<dbReference type="EMBL" id="CP036262">
    <property type="protein sequence ID" value="QDS93458.1"/>
    <property type="molecule type" value="Genomic_DNA"/>
</dbReference>
<dbReference type="CDD" id="cd02966">
    <property type="entry name" value="TlpA_like_family"/>
    <property type="match status" value="1"/>
</dbReference>
<feature type="domain" description="Thioredoxin" evidence="6">
    <location>
        <begin position="128"/>
        <end position="300"/>
    </location>
</feature>
<dbReference type="InterPro" id="IPR013766">
    <property type="entry name" value="Thioredoxin_domain"/>
</dbReference>
<dbReference type="KEGG" id="rml:FF011L_22280"/>
<dbReference type="Pfam" id="PF00578">
    <property type="entry name" value="AhpC-TSA"/>
    <property type="match status" value="1"/>
</dbReference>
<evidence type="ECO:0000256" key="3">
    <source>
        <dbReference type="ARBA" id="ARBA00023157"/>
    </source>
</evidence>
<gene>
    <name evidence="7" type="primary">resA_3</name>
    <name evidence="7" type="ORF">FF011L_22280</name>
</gene>
<dbReference type="RefSeq" id="WP_145351621.1">
    <property type="nucleotide sequence ID" value="NZ_CP036262.1"/>
</dbReference>
<dbReference type="GO" id="GO:0030313">
    <property type="term" value="C:cell envelope"/>
    <property type="evidence" value="ECO:0007669"/>
    <property type="project" value="UniProtKB-SubCell"/>
</dbReference>
<evidence type="ECO:0000256" key="2">
    <source>
        <dbReference type="ARBA" id="ARBA00022748"/>
    </source>
</evidence>
<feature type="compositionally biased region" description="Pro residues" evidence="5">
    <location>
        <begin position="67"/>
        <end position="78"/>
    </location>
</feature>
<dbReference type="Proteomes" id="UP000320672">
    <property type="component" value="Chromosome"/>
</dbReference>